<evidence type="ECO:0008006" key="4">
    <source>
        <dbReference type="Google" id="ProtNLM"/>
    </source>
</evidence>
<dbReference type="Proteomes" id="UP000183287">
    <property type="component" value="Unassembled WGS sequence"/>
</dbReference>
<name>A0A1I4WCX3_9PROT</name>
<dbReference type="AlphaFoldDB" id="A0A1I4WCX3"/>
<dbReference type="OrthoDB" id="8549575at2"/>
<evidence type="ECO:0000256" key="1">
    <source>
        <dbReference type="SAM" id="Phobius"/>
    </source>
</evidence>
<keyword evidence="1" id="KW-0472">Membrane</keyword>
<gene>
    <name evidence="2" type="ORF">SAMN05421863_11054</name>
</gene>
<feature type="transmembrane region" description="Helical" evidence="1">
    <location>
        <begin position="34"/>
        <end position="50"/>
    </location>
</feature>
<evidence type="ECO:0000313" key="2">
    <source>
        <dbReference type="EMBL" id="SFN11090.1"/>
    </source>
</evidence>
<feature type="transmembrane region" description="Helical" evidence="1">
    <location>
        <begin position="6"/>
        <end position="27"/>
    </location>
</feature>
<sequence length="81" mass="9370">MTSLDLLDLIQWPAMIITISAAWYVGAERKDNRNWGFWLFLLSNLLWLIWAIPQSAWALAILQISLAIMNIRGVLKSEKKQ</sequence>
<keyword evidence="3" id="KW-1185">Reference proteome</keyword>
<reference evidence="3" key="1">
    <citation type="submission" date="2016-10" db="EMBL/GenBank/DDBJ databases">
        <authorList>
            <person name="Varghese N."/>
            <person name="Submissions S."/>
        </authorList>
    </citation>
    <scope>NUCLEOTIDE SEQUENCE [LARGE SCALE GENOMIC DNA]</scope>
    <source>
        <strain evidence="3">Nm44</strain>
    </source>
</reference>
<keyword evidence="1" id="KW-0812">Transmembrane</keyword>
<dbReference type="RefSeq" id="WP_074907171.1">
    <property type="nucleotide sequence ID" value="NZ_FOUB01000105.1"/>
</dbReference>
<accession>A0A1I4WCX3</accession>
<feature type="transmembrane region" description="Helical" evidence="1">
    <location>
        <begin position="56"/>
        <end position="75"/>
    </location>
</feature>
<proteinExistence type="predicted"/>
<dbReference type="EMBL" id="FOUB01000105">
    <property type="protein sequence ID" value="SFN11090.1"/>
    <property type="molecule type" value="Genomic_DNA"/>
</dbReference>
<evidence type="ECO:0000313" key="3">
    <source>
        <dbReference type="Proteomes" id="UP000183287"/>
    </source>
</evidence>
<protein>
    <recommendedName>
        <fullName evidence="4">Amino acid transporter</fullName>
    </recommendedName>
</protein>
<organism evidence="2 3">
    <name type="scientific">Nitrosomonas communis</name>
    <dbReference type="NCBI Taxonomy" id="44574"/>
    <lineage>
        <taxon>Bacteria</taxon>
        <taxon>Pseudomonadati</taxon>
        <taxon>Pseudomonadota</taxon>
        <taxon>Betaproteobacteria</taxon>
        <taxon>Nitrosomonadales</taxon>
        <taxon>Nitrosomonadaceae</taxon>
        <taxon>Nitrosomonas</taxon>
    </lineage>
</organism>
<keyword evidence="1" id="KW-1133">Transmembrane helix</keyword>